<protein>
    <submittedName>
        <fullName evidence="1">Uncharacterized protein</fullName>
    </submittedName>
</protein>
<sequence length="140" mass="16087">MTSFLKPENALKRAEGGLGINLTGRMLKRAFSKLKLEHVVIEKGQFHQDRTMPVATNELEVESYGRNLKKGRRNKCNWCQRSDSHNLIKCSNCQKEFFYMDCIKQRCCGLNMVSSQFLIMVAAVKKAYRKATLCVHPDKV</sequence>
<proteinExistence type="predicted"/>
<name>A0AAN9PK53_CLITE</name>
<gene>
    <name evidence="1" type="ORF">RJT34_11927</name>
</gene>
<keyword evidence="2" id="KW-1185">Reference proteome</keyword>
<dbReference type="Gene3D" id="1.10.287.110">
    <property type="entry name" value="DnaJ domain"/>
    <property type="match status" value="1"/>
</dbReference>
<organism evidence="1 2">
    <name type="scientific">Clitoria ternatea</name>
    <name type="common">Butterfly pea</name>
    <dbReference type="NCBI Taxonomy" id="43366"/>
    <lineage>
        <taxon>Eukaryota</taxon>
        <taxon>Viridiplantae</taxon>
        <taxon>Streptophyta</taxon>
        <taxon>Embryophyta</taxon>
        <taxon>Tracheophyta</taxon>
        <taxon>Spermatophyta</taxon>
        <taxon>Magnoliopsida</taxon>
        <taxon>eudicotyledons</taxon>
        <taxon>Gunneridae</taxon>
        <taxon>Pentapetalae</taxon>
        <taxon>rosids</taxon>
        <taxon>fabids</taxon>
        <taxon>Fabales</taxon>
        <taxon>Fabaceae</taxon>
        <taxon>Papilionoideae</taxon>
        <taxon>50 kb inversion clade</taxon>
        <taxon>NPAAA clade</taxon>
        <taxon>indigoferoid/millettioid clade</taxon>
        <taxon>Phaseoleae</taxon>
        <taxon>Clitoria</taxon>
    </lineage>
</organism>
<dbReference type="EMBL" id="JAYKXN010000003">
    <property type="protein sequence ID" value="KAK7301068.1"/>
    <property type="molecule type" value="Genomic_DNA"/>
</dbReference>
<dbReference type="InterPro" id="IPR036869">
    <property type="entry name" value="J_dom_sf"/>
</dbReference>
<dbReference type="Proteomes" id="UP001359559">
    <property type="component" value="Unassembled WGS sequence"/>
</dbReference>
<evidence type="ECO:0000313" key="2">
    <source>
        <dbReference type="Proteomes" id="UP001359559"/>
    </source>
</evidence>
<evidence type="ECO:0000313" key="1">
    <source>
        <dbReference type="EMBL" id="KAK7301068.1"/>
    </source>
</evidence>
<reference evidence="1 2" key="1">
    <citation type="submission" date="2024-01" db="EMBL/GenBank/DDBJ databases">
        <title>The genomes of 5 underutilized Papilionoideae crops provide insights into root nodulation and disease resistance.</title>
        <authorList>
            <person name="Yuan L."/>
        </authorList>
    </citation>
    <scope>NUCLEOTIDE SEQUENCE [LARGE SCALE GENOMIC DNA]</scope>
    <source>
        <strain evidence="1">LY-2023</strain>
        <tissue evidence="1">Leaf</tissue>
    </source>
</reference>
<dbReference type="AlphaFoldDB" id="A0AAN9PK53"/>
<accession>A0AAN9PK53</accession>
<dbReference type="SUPFAM" id="SSF46565">
    <property type="entry name" value="Chaperone J-domain"/>
    <property type="match status" value="1"/>
</dbReference>
<comment type="caution">
    <text evidence="1">The sequence shown here is derived from an EMBL/GenBank/DDBJ whole genome shotgun (WGS) entry which is preliminary data.</text>
</comment>